<keyword evidence="2" id="KW-1185">Reference proteome</keyword>
<comment type="caution">
    <text evidence="1">The sequence shown here is derived from an EMBL/GenBank/DDBJ whole genome shotgun (WGS) entry which is preliminary data.</text>
</comment>
<accession>A0A439CUP9</accession>
<sequence>MEKECGANQNCKNPAVPGRKLCEAHAERRRFCRRRLDAGRKASVAAQNVLLEACGDTPAEPAKETPKRARPDYKRIRIEKRKALGLCIREEKNQERRETRARRTSRVRNAAKVLLEQHPDILDASPEALRLMRMKIEGDEDNA</sequence>
<organism evidence="1 2">
    <name type="scientific">Xylaria grammica</name>
    <dbReference type="NCBI Taxonomy" id="363999"/>
    <lineage>
        <taxon>Eukaryota</taxon>
        <taxon>Fungi</taxon>
        <taxon>Dikarya</taxon>
        <taxon>Ascomycota</taxon>
        <taxon>Pezizomycotina</taxon>
        <taxon>Sordariomycetes</taxon>
        <taxon>Xylariomycetidae</taxon>
        <taxon>Xylariales</taxon>
        <taxon>Xylariaceae</taxon>
        <taxon>Xylaria</taxon>
    </lineage>
</organism>
<dbReference type="Proteomes" id="UP000286045">
    <property type="component" value="Unassembled WGS sequence"/>
</dbReference>
<dbReference type="EMBL" id="RYZI01000388">
    <property type="protein sequence ID" value="RWA05893.1"/>
    <property type="molecule type" value="Genomic_DNA"/>
</dbReference>
<protein>
    <submittedName>
        <fullName evidence="1">Uncharacterized protein</fullName>
    </submittedName>
</protein>
<proteinExistence type="predicted"/>
<dbReference type="AlphaFoldDB" id="A0A439CUP9"/>
<reference evidence="1 2" key="1">
    <citation type="submission" date="2018-12" db="EMBL/GenBank/DDBJ databases">
        <title>Draft genome sequence of Xylaria grammica IHI A82.</title>
        <authorList>
            <person name="Buettner E."/>
            <person name="Kellner H."/>
        </authorList>
    </citation>
    <scope>NUCLEOTIDE SEQUENCE [LARGE SCALE GENOMIC DNA]</scope>
    <source>
        <strain evidence="1 2">IHI A82</strain>
    </source>
</reference>
<name>A0A439CUP9_9PEZI</name>
<evidence type="ECO:0000313" key="1">
    <source>
        <dbReference type="EMBL" id="RWA05893.1"/>
    </source>
</evidence>
<evidence type="ECO:0000313" key="2">
    <source>
        <dbReference type="Proteomes" id="UP000286045"/>
    </source>
</evidence>
<gene>
    <name evidence="1" type="ORF">EKO27_g9210</name>
</gene>